<dbReference type="PANTHER" id="PTHR16521">
    <property type="entry name" value="TYPE-1 ANGIOTENSIN II RECEPTOR-ASSOCIATED PROTEIN"/>
    <property type="match status" value="1"/>
</dbReference>
<organism evidence="7 8">
    <name type="scientific">Clunio marinus</name>
    <dbReference type="NCBI Taxonomy" id="568069"/>
    <lineage>
        <taxon>Eukaryota</taxon>
        <taxon>Metazoa</taxon>
        <taxon>Ecdysozoa</taxon>
        <taxon>Arthropoda</taxon>
        <taxon>Hexapoda</taxon>
        <taxon>Insecta</taxon>
        <taxon>Pterygota</taxon>
        <taxon>Neoptera</taxon>
        <taxon>Endopterygota</taxon>
        <taxon>Diptera</taxon>
        <taxon>Nematocera</taxon>
        <taxon>Chironomoidea</taxon>
        <taxon>Chironomidae</taxon>
        <taxon>Clunio</taxon>
    </lineage>
</organism>
<evidence type="ECO:0000313" key="8">
    <source>
        <dbReference type="Proteomes" id="UP000183832"/>
    </source>
</evidence>
<feature type="transmembrane region" description="Helical" evidence="6">
    <location>
        <begin position="65"/>
        <end position="84"/>
    </location>
</feature>
<evidence type="ECO:0000313" key="7">
    <source>
        <dbReference type="EMBL" id="CRL04403.1"/>
    </source>
</evidence>
<evidence type="ECO:0000256" key="1">
    <source>
        <dbReference type="ARBA" id="ARBA00004141"/>
    </source>
</evidence>
<dbReference type="PANTHER" id="PTHR16521:SF3">
    <property type="entry name" value="TYPE-1 ANGIOTENSIN II RECEPTOR-ASSOCIATED PROTEIN"/>
    <property type="match status" value="1"/>
</dbReference>
<dbReference type="SMART" id="SM00805">
    <property type="entry name" value="AGTRAP"/>
    <property type="match status" value="1"/>
</dbReference>
<protein>
    <submittedName>
        <fullName evidence="7">CLUMA_CG017489, isoform A</fullName>
    </submittedName>
</protein>
<keyword evidence="4 6" id="KW-0472">Membrane</keyword>
<evidence type="ECO:0000256" key="3">
    <source>
        <dbReference type="ARBA" id="ARBA00022989"/>
    </source>
</evidence>
<evidence type="ECO:0000256" key="5">
    <source>
        <dbReference type="SAM" id="MobiDB-lite"/>
    </source>
</evidence>
<feature type="compositionally biased region" description="Polar residues" evidence="5">
    <location>
        <begin position="147"/>
        <end position="165"/>
    </location>
</feature>
<keyword evidence="3 6" id="KW-1133">Transmembrane helix</keyword>
<feature type="transmembrane region" description="Helical" evidence="6">
    <location>
        <begin position="90"/>
        <end position="110"/>
    </location>
</feature>
<dbReference type="InterPro" id="IPR009436">
    <property type="entry name" value="AGTRAP"/>
</dbReference>
<dbReference type="GO" id="GO:0005886">
    <property type="term" value="C:plasma membrane"/>
    <property type="evidence" value="ECO:0007669"/>
    <property type="project" value="TreeGrafter"/>
</dbReference>
<gene>
    <name evidence="7" type="ORF">CLUMA_CG017489</name>
</gene>
<evidence type="ECO:0000256" key="6">
    <source>
        <dbReference type="SAM" id="Phobius"/>
    </source>
</evidence>
<evidence type="ECO:0000256" key="2">
    <source>
        <dbReference type="ARBA" id="ARBA00022692"/>
    </source>
</evidence>
<sequence>MDIQTAINTPFVRIRFIGFVHFTLLVNAMLSHWLPPAYMFYNILFLVSILWAIHSRESVDAIHTAAAINFSSFFFDFIIVIAFFPSVGGIWSTIFAVINLCVRPFSLLLLHKELVDRGGDFVLVSVASNNPPNNARTPRSYQDIDGSRQNIPNSQSAQSNISNLF</sequence>
<proteinExistence type="predicted"/>
<name>A0A1J1IVV4_9DIPT</name>
<comment type="subcellular location">
    <subcellularLocation>
        <location evidence="1">Membrane</location>
        <topology evidence="1">Multi-pass membrane protein</topology>
    </subcellularLocation>
</comment>
<reference evidence="7 8" key="1">
    <citation type="submission" date="2015-04" db="EMBL/GenBank/DDBJ databases">
        <authorList>
            <person name="Syromyatnikov M.Y."/>
            <person name="Popov V.N."/>
        </authorList>
    </citation>
    <scope>NUCLEOTIDE SEQUENCE [LARGE SCALE GENOMIC DNA]</scope>
</reference>
<dbReference type="EMBL" id="CVRI01000063">
    <property type="protein sequence ID" value="CRL04403.1"/>
    <property type="molecule type" value="Genomic_DNA"/>
</dbReference>
<feature type="transmembrane region" description="Helical" evidence="6">
    <location>
        <begin position="12"/>
        <end position="30"/>
    </location>
</feature>
<dbReference type="GO" id="GO:0038166">
    <property type="term" value="P:angiotensin-activated signaling pathway"/>
    <property type="evidence" value="ECO:0007669"/>
    <property type="project" value="InterPro"/>
</dbReference>
<evidence type="ECO:0000256" key="4">
    <source>
        <dbReference type="ARBA" id="ARBA00023136"/>
    </source>
</evidence>
<dbReference type="Proteomes" id="UP000183832">
    <property type="component" value="Unassembled WGS sequence"/>
</dbReference>
<dbReference type="AlphaFoldDB" id="A0A1J1IVV4"/>
<accession>A0A1J1IVV4</accession>
<dbReference type="Pfam" id="PF06396">
    <property type="entry name" value="AGTRAP"/>
    <property type="match status" value="1"/>
</dbReference>
<dbReference type="OrthoDB" id="8191171at2759"/>
<feature type="region of interest" description="Disordered" evidence="5">
    <location>
        <begin position="133"/>
        <end position="165"/>
    </location>
</feature>
<keyword evidence="2 6" id="KW-0812">Transmembrane</keyword>
<keyword evidence="8" id="KW-1185">Reference proteome</keyword>
<feature type="transmembrane region" description="Helical" evidence="6">
    <location>
        <begin position="36"/>
        <end position="53"/>
    </location>
</feature>